<dbReference type="Proteomes" id="UP000015104">
    <property type="component" value="Unassembled WGS sequence"/>
</dbReference>
<evidence type="ECO:0000313" key="2">
    <source>
        <dbReference type="Proteomes" id="UP000015104"/>
    </source>
</evidence>
<dbReference type="AlphaFoldDB" id="T1L131"/>
<protein>
    <submittedName>
        <fullName evidence="1">Uncharacterized protein</fullName>
    </submittedName>
</protein>
<organism evidence="1 2">
    <name type="scientific">Tetranychus urticae</name>
    <name type="common">Two-spotted spider mite</name>
    <dbReference type="NCBI Taxonomy" id="32264"/>
    <lineage>
        <taxon>Eukaryota</taxon>
        <taxon>Metazoa</taxon>
        <taxon>Ecdysozoa</taxon>
        <taxon>Arthropoda</taxon>
        <taxon>Chelicerata</taxon>
        <taxon>Arachnida</taxon>
        <taxon>Acari</taxon>
        <taxon>Acariformes</taxon>
        <taxon>Trombidiformes</taxon>
        <taxon>Prostigmata</taxon>
        <taxon>Eleutherengona</taxon>
        <taxon>Raphignathae</taxon>
        <taxon>Tetranychoidea</taxon>
        <taxon>Tetranychidae</taxon>
        <taxon>Tetranychus</taxon>
    </lineage>
</organism>
<name>T1L131_TETUR</name>
<evidence type="ECO:0000313" key="1">
    <source>
        <dbReference type="EnsemblMetazoa" id="tetur31g00290.1"/>
    </source>
</evidence>
<dbReference type="EnsemblMetazoa" id="tetur31g00290.1">
    <property type="protein sequence ID" value="tetur31g00290.1"/>
    <property type="gene ID" value="tetur31g00290"/>
</dbReference>
<accession>T1L131</accession>
<sequence length="25" mass="2903">MNTAFGMYSEPLPNVCTKYFKFQAD</sequence>
<reference evidence="1" key="2">
    <citation type="submission" date="2015-06" db="UniProtKB">
        <authorList>
            <consortium name="EnsemblMetazoa"/>
        </authorList>
    </citation>
    <scope>IDENTIFICATION</scope>
</reference>
<dbReference type="HOGENOM" id="CLU_3419675_0_0_1"/>
<keyword evidence="2" id="KW-1185">Reference proteome</keyword>
<reference evidence="2" key="1">
    <citation type="submission" date="2011-08" db="EMBL/GenBank/DDBJ databases">
        <authorList>
            <person name="Rombauts S."/>
        </authorList>
    </citation>
    <scope>NUCLEOTIDE SEQUENCE</scope>
    <source>
        <strain evidence="2">London</strain>
    </source>
</reference>
<proteinExistence type="predicted"/>
<dbReference type="EMBL" id="CAEY01000889">
    <property type="status" value="NOT_ANNOTATED_CDS"/>
    <property type="molecule type" value="Genomic_DNA"/>
</dbReference>